<name>A0A0H4QZX4_9LACO</name>
<sequence>MIMLKVSDERQLNQAISAKVNNLQVTDQAFDICKEAVDRTNESIAVNNNKQNAFDGLYKRMRLALQRKDMKKRKMLQEQITSQYMIREVPNDKAYELVRDTLV</sequence>
<keyword evidence="2" id="KW-1185">Reference proteome</keyword>
<reference evidence="2" key="1">
    <citation type="submission" date="2015-07" db="EMBL/GenBank/DDBJ databases">
        <title>Lactobacillus ginsenosidimutans/EMML 3141/ whole genome sequencing.</title>
        <authorList>
            <person name="Kim M.K."/>
            <person name="Im W.-T."/>
            <person name="Srinivasan S."/>
            <person name="Lee J.-J."/>
        </authorList>
    </citation>
    <scope>NUCLEOTIDE SEQUENCE [LARGE SCALE GENOMIC DNA]</scope>
    <source>
        <strain evidence="2">EMML 3041</strain>
    </source>
</reference>
<evidence type="ECO:0000313" key="1">
    <source>
        <dbReference type="EMBL" id="AKP66995.1"/>
    </source>
</evidence>
<gene>
    <name evidence="1" type="ORF">ABM34_05215</name>
</gene>
<dbReference type="PATRIC" id="fig|1007676.4.peg.1037"/>
<organism evidence="1 2">
    <name type="scientific">Companilactobacillus ginsenosidimutans</name>
    <dbReference type="NCBI Taxonomy" id="1007676"/>
    <lineage>
        <taxon>Bacteria</taxon>
        <taxon>Bacillati</taxon>
        <taxon>Bacillota</taxon>
        <taxon>Bacilli</taxon>
        <taxon>Lactobacillales</taxon>
        <taxon>Lactobacillaceae</taxon>
        <taxon>Companilactobacillus</taxon>
    </lineage>
</organism>
<dbReference type="EMBL" id="CP012034">
    <property type="protein sequence ID" value="AKP66995.1"/>
    <property type="molecule type" value="Genomic_DNA"/>
</dbReference>
<accession>A0A0H4QZX4</accession>
<evidence type="ECO:0000313" key="2">
    <source>
        <dbReference type="Proteomes" id="UP000036106"/>
    </source>
</evidence>
<dbReference type="OrthoDB" id="2296363at2"/>
<dbReference type="RefSeq" id="WP_048704012.1">
    <property type="nucleotide sequence ID" value="NZ_CP012034.1"/>
</dbReference>
<dbReference type="AlphaFoldDB" id="A0A0H4QZX4"/>
<dbReference type="Proteomes" id="UP000036106">
    <property type="component" value="Chromosome"/>
</dbReference>
<proteinExistence type="predicted"/>
<protein>
    <submittedName>
        <fullName evidence="1">Uncharacterized protein</fullName>
    </submittedName>
</protein>
<dbReference type="KEGG" id="lgn:ABM34_05215"/>